<accession>A0A0F9J2A1</accession>
<proteinExistence type="predicted"/>
<dbReference type="AlphaFoldDB" id="A0A0F9J2A1"/>
<name>A0A0F9J2A1_9ZZZZ</name>
<protein>
    <submittedName>
        <fullName evidence="1">Uncharacterized protein</fullName>
    </submittedName>
</protein>
<organism evidence="1">
    <name type="scientific">marine sediment metagenome</name>
    <dbReference type="NCBI Taxonomy" id="412755"/>
    <lineage>
        <taxon>unclassified sequences</taxon>
        <taxon>metagenomes</taxon>
        <taxon>ecological metagenomes</taxon>
    </lineage>
</organism>
<dbReference type="EMBL" id="LAZR01012493">
    <property type="protein sequence ID" value="KKM26544.1"/>
    <property type="molecule type" value="Genomic_DNA"/>
</dbReference>
<sequence length="74" mass="8575">MMSQANSILKQKLKKAVGRICNQTPEEIAKRDYRGLIRRMGIISLRTFIGGYWIGRNEPCCCDKEPKLKFKHCC</sequence>
<evidence type="ECO:0000313" key="1">
    <source>
        <dbReference type="EMBL" id="KKM26544.1"/>
    </source>
</evidence>
<comment type="caution">
    <text evidence="1">The sequence shown here is derived from an EMBL/GenBank/DDBJ whole genome shotgun (WGS) entry which is preliminary data.</text>
</comment>
<reference evidence="1" key="1">
    <citation type="journal article" date="2015" name="Nature">
        <title>Complex archaea that bridge the gap between prokaryotes and eukaryotes.</title>
        <authorList>
            <person name="Spang A."/>
            <person name="Saw J.H."/>
            <person name="Jorgensen S.L."/>
            <person name="Zaremba-Niedzwiedzka K."/>
            <person name="Martijn J."/>
            <person name="Lind A.E."/>
            <person name="van Eijk R."/>
            <person name="Schleper C."/>
            <person name="Guy L."/>
            <person name="Ettema T.J."/>
        </authorList>
    </citation>
    <scope>NUCLEOTIDE SEQUENCE</scope>
</reference>
<feature type="non-terminal residue" evidence="1">
    <location>
        <position position="74"/>
    </location>
</feature>
<gene>
    <name evidence="1" type="ORF">LCGC14_1583700</name>
</gene>